<dbReference type="EMBL" id="JBHSQO010000002">
    <property type="protein sequence ID" value="MFC6088217.1"/>
    <property type="molecule type" value="Genomic_DNA"/>
</dbReference>
<organism evidence="1 2">
    <name type="scientific">Saccharothrix lopnurensis</name>
    <dbReference type="NCBI Taxonomy" id="1670621"/>
    <lineage>
        <taxon>Bacteria</taxon>
        <taxon>Bacillati</taxon>
        <taxon>Actinomycetota</taxon>
        <taxon>Actinomycetes</taxon>
        <taxon>Pseudonocardiales</taxon>
        <taxon>Pseudonocardiaceae</taxon>
        <taxon>Saccharothrix</taxon>
    </lineage>
</organism>
<reference evidence="2" key="1">
    <citation type="journal article" date="2019" name="Int. J. Syst. Evol. Microbiol.">
        <title>The Global Catalogue of Microorganisms (GCM) 10K type strain sequencing project: providing services to taxonomists for standard genome sequencing and annotation.</title>
        <authorList>
            <consortium name="The Broad Institute Genomics Platform"/>
            <consortium name="The Broad Institute Genome Sequencing Center for Infectious Disease"/>
            <person name="Wu L."/>
            <person name="Ma J."/>
        </authorList>
    </citation>
    <scope>NUCLEOTIDE SEQUENCE [LARGE SCALE GENOMIC DNA]</scope>
    <source>
        <strain evidence="2">CGMCC 4.7246</strain>
    </source>
</reference>
<name>A0ABW1NZT4_9PSEU</name>
<protein>
    <submittedName>
        <fullName evidence="1">PIN domain-containing protein</fullName>
    </submittedName>
</protein>
<sequence>MDANVLYSRTLRDWLALLQIRSTEEIYTVYWTEDVLAEAIYHLRRRHPDWPGARITSMRDLIAKTFEGGRVDDFTIDDSFFGGDGDDRHVHAAAVACQADLILTSDNGFFTVGHDADAKPYEVYKPDEFFMLVDDSAPHLVRQVTREQTVHWVRTSGRADLAGKLVDAGCPRFAERVRAHQGQLSLPGGAEDRASALKA</sequence>
<dbReference type="Proteomes" id="UP001596220">
    <property type="component" value="Unassembled WGS sequence"/>
</dbReference>
<dbReference type="RefSeq" id="WP_380632432.1">
    <property type="nucleotide sequence ID" value="NZ_JBHSQO010000002.1"/>
</dbReference>
<comment type="caution">
    <text evidence="1">The sequence shown here is derived from an EMBL/GenBank/DDBJ whole genome shotgun (WGS) entry which is preliminary data.</text>
</comment>
<accession>A0ABW1NZT4</accession>
<proteinExistence type="predicted"/>
<keyword evidence="2" id="KW-1185">Reference proteome</keyword>
<evidence type="ECO:0000313" key="2">
    <source>
        <dbReference type="Proteomes" id="UP001596220"/>
    </source>
</evidence>
<evidence type="ECO:0000313" key="1">
    <source>
        <dbReference type="EMBL" id="MFC6088217.1"/>
    </source>
</evidence>
<gene>
    <name evidence="1" type="ORF">ACFP3R_02950</name>
</gene>